<protein>
    <submittedName>
        <fullName evidence="2">Uncharacterized protein</fullName>
    </submittedName>
</protein>
<organism evidence="2 3">
    <name type="scientific">Arabis nemorensis</name>
    <dbReference type="NCBI Taxonomy" id="586526"/>
    <lineage>
        <taxon>Eukaryota</taxon>
        <taxon>Viridiplantae</taxon>
        <taxon>Streptophyta</taxon>
        <taxon>Embryophyta</taxon>
        <taxon>Tracheophyta</taxon>
        <taxon>Spermatophyta</taxon>
        <taxon>Magnoliopsida</taxon>
        <taxon>eudicotyledons</taxon>
        <taxon>Gunneridae</taxon>
        <taxon>Pentapetalae</taxon>
        <taxon>rosids</taxon>
        <taxon>malvids</taxon>
        <taxon>Brassicales</taxon>
        <taxon>Brassicaceae</taxon>
        <taxon>Arabideae</taxon>
        <taxon>Arabis</taxon>
    </lineage>
</organism>
<keyword evidence="3" id="KW-1185">Reference proteome</keyword>
<accession>A0A565C9Z8</accession>
<evidence type="ECO:0000313" key="3">
    <source>
        <dbReference type="Proteomes" id="UP000489600"/>
    </source>
</evidence>
<dbReference type="Proteomes" id="UP000489600">
    <property type="component" value="Unassembled WGS sequence"/>
</dbReference>
<dbReference type="EMBL" id="CABITT030000007">
    <property type="protein sequence ID" value="VVB10495.1"/>
    <property type="molecule type" value="Genomic_DNA"/>
</dbReference>
<sequence>MECMSTTKPFRLLRREEKVGVRKSHANNNIGSGHHVAAKKRHGSSQLLSKTFEGISSYGAGREVENEVGEDVEVVDEDYKVELAGNNMLPSSMKESEDDCVDSRESDCGQSDDSDAGNKRVVPIATSL</sequence>
<comment type="caution">
    <text evidence="2">The sequence shown here is derived from an EMBL/GenBank/DDBJ whole genome shotgun (WGS) entry which is preliminary data.</text>
</comment>
<feature type="region of interest" description="Disordered" evidence="1">
    <location>
        <begin position="19"/>
        <end position="45"/>
    </location>
</feature>
<name>A0A565C9Z8_9BRAS</name>
<feature type="region of interest" description="Disordered" evidence="1">
    <location>
        <begin position="83"/>
        <end position="128"/>
    </location>
</feature>
<proteinExistence type="predicted"/>
<reference evidence="2" key="1">
    <citation type="submission" date="2019-07" db="EMBL/GenBank/DDBJ databases">
        <authorList>
            <person name="Dittberner H."/>
        </authorList>
    </citation>
    <scope>NUCLEOTIDE SEQUENCE [LARGE SCALE GENOMIC DNA]</scope>
</reference>
<evidence type="ECO:0000256" key="1">
    <source>
        <dbReference type="SAM" id="MobiDB-lite"/>
    </source>
</evidence>
<dbReference type="AlphaFoldDB" id="A0A565C9Z8"/>
<gene>
    <name evidence="2" type="ORF">ANE_LOCUS20939</name>
</gene>
<evidence type="ECO:0000313" key="2">
    <source>
        <dbReference type="EMBL" id="VVB10495.1"/>
    </source>
</evidence>